<organism evidence="1 2">
    <name type="scientific">Nocardioides marinquilinus</name>
    <dbReference type="NCBI Taxonomy" id="1210400"/>
    <lineage>
        <taxon>Bacteria</taxon>
        <taxon>Bacillati</taxon>
        <taxon>Actinomycetota</taxon>
        <taxon>Actinomycetes</taxon>
        <taxon>Propionibacteriales</taxon>
        <taxon>Nocardioidaceae</taxon>
        <taxon>Nocardioides</taxon>
    </lineage>
</organism>
<name>A0ABP9PDT3_9ACTN</name>
<comment type="caution">
    <text evidence="1">The sequence shown here is derived from an EMBL/GenBank/DDBJ whole genome shotgun (WGS) entry which is preliminary data.</text>
</comment>
<evidence type="ECO:0000313" key="2">
    <source>
        <dbReference type="Proteomes" id="UP001500221"/>
    </source>
</evidence>
<gene>
    <name evidence="1" type="ORF">GCM10023340_11430</name>
</gene>
<sequence>MATGTCSVLEQAYLDRVVRAHGLPVGERQVSHRHAGDTRYRDVLIAGLALCVELDGRLHHGSVAARDADLDRDLDSVAVDDVLTVRLSWGQCVERACATAHRLAVVMQRRGWRGRPRACQTCRAAA</sequence>
<accession>A0ABP9PDT3</accession>
<protein>
    <recommendedName>
        <fullName evidence="3">DUF559 domain-containing protein</fullName>
    </recommendedName>
</protein>
<dbReference type="Proteomes" id="UP001500221">
    <property type="component" value="Unassembled WGS sequence"/>
</dbReference>
<dbReference type="RefSeq" id="WP_345455415.1">
    <property type="nucleotide sequence ID" value="NZ_BAABKG010000001.1"/>
</dbReference>
<proteinExistence type="predicted"/>
<keyword evidence="2" id="KW-1185">Reference proteome</keyword>
<evidence type="ECO:0000313" key="1">
    <source>
        <dbReference type="EMBL" id="GAA5144184.1"/>
    </source>
</evidence>
<evidence type="ECO:0008006" key="3">
    <source>
        <dbReference type="Google" id="ProtNLM"/>
    </source>
</evidence>
<dbReference type="EMBL" id="BAABKG010000001">
    <property type="protein sequence ID" value="GAA5144184.1"/>
    <property type="molecule type" value="Genomic_DNA"/>
</dbReference>
<reference evidence="2" key="1">
    <citation type="journal article" date="2019" name="Int. J. Syst. Evol. Microbiol.">
        <title>The Global Catalogue of Microorganisms (GCM) 10K type strain sequencing project: providing services to taxonomists for standard genome sequencing and annotation.</title>
        <authorList>
            <consortium name="The Broad Institute Genomics Platform"/>
            <consortium name="The Broad Institute Genome Sequencing Center for Infectious Disease"/>
            <person name="Wu L."/>
            <person name="Ma J."/>
        </authorList>
    </citation>
    <scope>NUCLEOTIDE SEQUENCE [LARGE SCALE GENOMIC DNA]</scope>
    <source>
        <strain evidence="2">JCM 18459</strain>
    </source>
</reference>